<keyword evidence="2" id="KW-0812">Transmembrane</keyword>
<dbReference type="AlphaFoldDB" id="A0A168IRY7"/>
<organism evidence="3 4">
    <name type="scientific">Mucor lusitanicus CBS 277.49</name>
    <dbReference type="NCBI Taxonomy" id="747725"/>
    <lineage>
        <taxon>Eukaryota</taxon>
        <taxon>Fungi</taxon>
        <taxon>Fungi incertae sedis</taxon>
        <taxon>Mucoromycota</taxon>
        <taxon>Mucoromycotina</taxon>
        <taxon>Mucoromycetes</taxon>
        <taxon>Mucorales</taxon>
        <taxon>Mucorineae</taxon>
        <taxon>Mucoraceae</taxon>
        <taxon>Mucor</taxon>
    </lineage>
</organism>
<dbReference type="EMBL" id="AMYB01000007">
    <property type="protein sequence ID" value="OAD00284.1"/>
    <property type="molecule type" value="Genomic_DNA"/>
</dbReference>
<protein>
    <submittedName>
        <fullName evidence="3">Uncharacterized protein</fullName>
    </submittedName>
</protein>
<dbReference type="PANTHER" id="PTHR34126">
    <property type="entry name" value="PEROXISOME BIOGENESIS PROTEIN 22"/>
    <property type="match status" value="1"/>
</dbReference>
<comment type="caution">
    <text evidence="3">The sequence shown here is derived from an EMBL/GenBank/DDBJ whole genome shotgun (WGS) entry which is preliminary data.</text>
</comment>
<evidence type="ECO:0000313" key="4">
    <source>
        <dbReference type="Proteomes" id="UP000077051"/>
    </source>
</evidence>
<dbReference type="Pfam" id="PF22978">
    <property type="entry name" value="HAD_Pex22"/>
    <property type="match status" value="1"/>
</dbReference>
<feature type="transmembrane region" description="Helical" evidence="2">
    <location>
        <begin position="30"/>
        <end position="52"/>
    </location>
</feature>
<evidence type="ECO:0000313" key="3">
    <source>
        <dbReference type="EMBL" id="OAD00284.1"/>
    </source>
</evidence>
<accession>A0A168IRY7</accession>
<evidence type="ECO:0000256" key="1">
    <source>
        <dbReference type="SAM" id="MobiDB-lite"/>
    </source>
</evidence>
<evidence type="ECO:0000256" key="2">
    <source>
        <dbReference type="SAM" id="Phobius"/>
    </source>
</evidence>
<reference evidence="3 4" key="1">
    <citation type="submission" date="2015-06" db="EMBL/GenBank/DDBJ databases">
        <title>Expansion of signal transduction pathways in fungi by whole-genome duplication.</title>
        <authorList>
            <consortium name="DOE Joint Genome Institute"/>
            <person name="Corrochano L.M."/>
            <person name="Kuo A."/>
            <person name="Marcet-Houben M."/>
            <person name="Polaino S."/>
            <person name="Salamov A."/>
            <person name="Villalobos J.M."/>
            <person name="Alvarez M.I."/>
            <person name="Avalos J."/>
            <person name="Benito E.P."/>
            <person name="Benoit I."/>
            <person name="Burger G."/>
            <person name="Camino L.P."/>
            <person name="Canovas D."/>
            <person name="Cerda-Olmedo E."/>
            <person name="Cheng J.-F."/>
            <person name="Dominguez A."/>
            <person name="Elias M."/>
            <person name="Eslava A.P."/>
            <person name="Glaser F."/>
            <person name="Grimwood J."/>
            <person name="Gutierrez G."/>
            <person name="Heitman J."/>
            <person name="Henrissat B."/>
            <person name="Iturriaga E.A."/>
            <person name="Lang B.F."/>
            <person name="Lavin J.L."/>
            <person name="Lee S."/>
            <person name="Li W."/>
            <person name="Lindquist E."/>
            <person name="Lopez-Garcia S."/>
            <person name="Luque E.M."/>
            <person name="Marcos A.T."/>
            <person name="Martin J."/>
            <person name="Mccluskey K."/>
            <person name="Medina H.R."/>
            <person name="Miralles-Duran A."/>
            <person name="Miyazaki A."/>
            <person name="Munoz-Torres E."/>
            <person name="Oguiza J.A."/>
            <person name="Ohm R."/>
            <person name="Olmedo M."/>
            <person name="Orejas M."/>
            <person name="Ortiz-Castellanos L."/>
            <person name="Pisabarro A.G."/>
            <person name="Rodriguez-Romero J."/>
            <person name="Ruiz-Herrera J."/>
            <person name="Ruiz-Vazquez R."/>
            <person name="Sanz C."/>
            <person name="Schackwitz W."/>
            <person name="Schmutz J."/>
            <person name="Shahriari M."/>
            <person name="Shelest E."/>
            <person name="Silva-Franco F."/>
            <person name="Soanes D."/>
            <person name="Syed K."/>
            <person name="Tagua V.G."/>
            <person name="Talbot N.J."/>
            <person name="Thon M."/>
            <person name="De Vries R.P."/>
            <person name="Wiebenga A."/>
            <person name="Yadav J.S."/>
            <person name="Braun E.L."/>
            <person name="Baker S."/>
            <person name="Garre V."/>
            <person name="Horwitz B."/>
            <person name="Torres-Martinez S."/>
            <person name="Idnurm A."/>
            <person name="Herrera-Estrella A."/>
            <person name="Gabaldon T."/>
            <person name="Grigoriev I.V."/>
        </authorList>
    </citation>
    <scope>NUCLEOTIDE SEQUENCE [LARGE SCALE GENOMIC DNA]</scope>
    <source>
        <strain evidence="3 4">CBS 277.49</strain>
    </source>
</reference>
<gene>
    <name evidence="3" type="ORF">MUCCIDRAFT_85695</name>
</gene>
<dbReference type="OrthoDB" id="77656at2759"/>
<name>A0A168IRY7_MUCCL</name>
<feature type="region of interest" description="Disordered" evidence="1">
    <location>
        <begin position="114"/>
        <end position="149"/>
    </location>
</feature>
<proteinExistence type="predicted"/>
<dbReference type="GO" id="GO:0007031">
    <property type="term" value="P:peroxisome organization"/>
    <property type="evidence" value="ECO:0007669"/>
    <property type="project" value="InterPro"/>
</dbReference>
<dbReference type="Proteomes" id="UP000077051">
    <property type="component" value="Unassembled WGS sequence"/>
</dbReference>
<dbReference type="VEuPathDB" id="FungiDB:MUCCIDRAFT_85695"/>
<feature type="compositionally biased region" description="Polar residues" evidence="1">
    <location>
        <begin position="140"/>
        <end position="149"/>
    </location>
</feature>
<keyword evidence="4" id="KW-1185">Reference proteome</keyword>
<keyword evidence="2" id="KW-0472">Membrane</keyword>
<keyword evidence="2" id="KW-1133">Transmembrane helix</keyword>
<sequence>MSFTISNRPLQLQRLVHHSNKINPQWLPVLLLRIMGYSSFATAIVSIAVYWYKKQFAYQQQQQQQQRRTANEIDAATLDEDQLHMNPRKRLHIATNKNALMMKRSSSTFTNLSNQNRQLFTPPPSPLSLPSTSPTSATSIAGSRSASPLGSWSSRLLDGVISNIRGKKKLTISLKNTILWNPSRDVNNPNHAFHENTVSLLNKLAQVYDIYVIIHMNSSEERHQIHQLLVNANLLNPLVIDECKVLWCSSEQGKLHVINHINPSIHVEGGWENDNGRNIIENLQVERMIWIGNQQKGVPMNSTKMNVEIADQILYTSIAKQVGIIC</sequence>
<dbReference type="InterPro" id="IPR037485">
    <property type="entry name" value="PEX22"/>
</dbReference>
<dbReference type="PANTHER" id="PTHR34126:SF1">
    <property type="entry name" value="PEROXISOME BIOGENESIS PROTEIN 22"/>
    <property type="match status" value="1"/>
</dbReference>
<feature type="compositionally biased region" description="Low complexity" evidence="1">
    <location>
        <begin position="128"/>
        <end position="139"/>
    </location>
</feature>